<evidence type="ECO:0000313" key="3">
    <source>
        <dbReference type="EMBL" id="GAA0440398.1"/>
    </source>
</evidence>
<organism evidence="3 4">
    <name type="scientific">Lentibacillus halophilus</name>
    <dbReference type="NCBI Taxonomy" id="295065"/>
    <lineage>
        <taxon>Bacteria</taxon>
        <taxon>Bacillati</taxon>
        <taxon>Bacillota</taxon>
        <taxon>Bacilli</taxon>
        <taxon>Bacillales</taxon>
        <taxon>Bacillaceae</taxon>
        <taxon>Lentibacillus</taxon>
    </lineage>
</organism>
<dbReference type="Proteomes" id="UP001501459">
    <property type="component" value="Unassembled WGS sequence"/>
</dbReference>
<sequence length="157" mass="17412">MDKRTFRNAMGKFATGVTVITTKVETETRGMTANAFMSVSMDPELITISVDNNAVMLDKIKESGKFAVNVLSNEQQKISMHFAGQKESNEEIDFDTINDVPVIKNALSSVVCDVDRTYVVGDHTLFIGKVMDLQLEEGDPLTFYCGKYGSHQPVEYA</sequence>
<dbReference type="InterPro" id="IPR002563">
    <property type="entry name" value="Flavin_Rdtase-like_dom"/>
</dbReference>
<dbReference type="RefSeq" id="WP_343752392.1">
    <property type="nucleotide sequence ID" value="NZ_BAAADM010000041.1"/>
</dbReference>
<gene>
    <name evidence="3" type="ORF">GCM10008983_16780</name>
</gene>
<evidence type="ECO:0000313" key="4">
    <source>
        <dbReference type="Proteomes" id="UP001501459"/>
    </source>
</evidence>
<dbReference type="Pfam" id="PF01613">
    <property type="entry name" value="Flavin_Reduct"/>
    <property type="match status" value="1"/>
</dbReference>
<protein>
    <submittedName>
        <fullName evidence="3">Flavin reductase family protein</fullName>
    </submittedName>
</protein>
<dbReference type="InterPro" id="IPR050268">
    <property type="entry name" value="NADH-dep_flavin_reductase"/>
</dbReference>
<keyword evidence="1" id="KW-0560">Oxidoreductase</keyword>
<dbReference type="EMBL" id="BAAADM010000041">
    <property type="protein sequence ID" value="GAA0440398.1"/>
    <property type="molecule type" value="Genomic_DNA"/>
</dbReference>
<accession>A0ABP3J703</accession>
<dbReference type="SMART" id="SM00903">
    <property type="entry name" value="Flavin_Reduct"/>
    <property type="match status" value="1"/>
</dbReference>
<dbReference type="PANTHER" id="PTHR30466">
    <property type="entry name" value="FLAVIN REDUCTASE"/>
    <property type="match status" value="1"/>
</dbReference>
<keyword evidence="4" id="KW-1185">Reference proteome</keyword>
<evidence type="ECO:0000256" key="1">
    <source>
        <dbReference type="ARBA" id="ARBA00023002"/>
    </source>
</evidence>
<evidence type="ECO:0000259" key="2">
    <source>
        <dbReference type="SMART" id="SM00903"/>
    </source>
</evidence>
<reference evidence="4" key="1">
    <citation type="journal article" date="2019" name="Int. J. Syst. Evol. Microbiol.">
        <title>The Global Catalogue of Microorganisms (GCM) 10K type strain sequencing project: providing services to taxonomists for standard genome sequencing and annotation.</title>
        <authorList>
            <consortium name="The Broad Institute Genomics Platform"/>
            <consortium name="The Broad Institute Genome Sequencing Center for Infectious Disease"/>
            <person name="Wu L."/>
            <person name="Ma J."/>
        </authorList>
    </citation>
    <scope>NUCLEOTIDE SEQUENCE [LARGE SCALE GENOMIC DNA]</scope>
    <source>
        <strain evidence="4">JCM 12149</strain>
    </source>
</reference>
<name>A0ABP3J703_9BACI</name>
<comment type="caution">
    <text evidence="3">The sequence shown here is derived from an EMBL/GenBank/DDBJ whole genome shotgun (WGS) entry which is preliminary data.</text>
</comment>
<dbReference type="SUPFAM" id="SSF50475">
    <property type="entry name" value="FMN-binding split barrel"/>
    <property type="match status" value="1"/>
</dbReference>
<proteinExistence type="predicted"/>
<dbReference type="PANTHER" id="PTHR30466:SF1">
    <property type="entry name" value="FMN REDUCTASE (NADH) RUTF"/>
    <property type="match status" value="1"/>
</dbReference>
<dbReference type="Gene3D" id="2.30.110.10">
    <property type="entry name" value="Electron Transport, Fmn-binding Protein, Chain A"/>
    <property type="match status" value="1"/>
</dbReference>
<feature type="domain" description="Flavin reductase like" evidence="2">
    <location>
        <begin position="10"/>
        <end position="150"/>
    </location>
</feature>
<dbReference type="InterPro" id="IPR012349">
    <property type="entry name" value="Split_barrel_FMN-bd"/>
</dbReference>